<keyword evidence="7 9" id="KW-0808">Transferase</keyword>
<dbReference type="InterPro" id="IPR017961">
    <property type="entry name" value="DNA_pol_Y-fam_little_finger"/>
</dbReference>
<dbReference type="Pfam" id="PF00817">
    <property type="entry name" value="IMS"/>
    <property type="match status" value="1"/>
</dbReference>
<comment type="subcellular location">
    <subcellularLocation>
        <location evidence="7">Cytoplasm</location>
    </subcellularLocation>
</comment>
<comment type="similarity">
    <text evidence="1 7">Belongs to the DNA polymerase type-Y family.</text>
</comment>
<evidence type="ECO:0000313" key="10">
    <source>
        <dbReference type="Proteomes" id="UP001521074"/>
    </source>
</evidence>
<feature type="binding site" evidence="7">
    <location>
        <position position="60"/>
    </location>
    <ligand>
        <name>Mg(2+)</name>
        <dbReference type="ChEBI" id="CHEBI:18420"/>
    </ligand>
</feature>
<feature type="site" description="Substrate discrimination" evidence="7">
    <location>
        <position position="65"/>
    </location>
</feature>
<keyword evidence="7" id="KW-0238">DNA-binding</keyword>
<gene>
    <name evidence="7" type="primary">dinB</name>
    <name evidence="9" type="ORF">LWC05_12880</name>
</gene>
<accession>A0ABS8VYF2</accession>
<dbReference type="Pfam" id="PF11799">
    <property type="entry name" value="IMS_C"/>
    <property type="match status" value="1"/>
</dbReference>
<keyword evidence="7" id="KW-0234">DNA repair</keyword>
<dbReference type="EC" id="2.7.7.7" evidence="7"/>
<dbReference type="CDD" id="cd03586">
    <property type="entry name" value="PolY_Pol_IV_kappa"/>
    <property type="match status" value="1"/>
</dbReference>
<evidence type="ECO:0000256" key="1">
    <source>
        <dbReference type="ARBA" id="ARBA00010945"/>
    </source>
</evidence>
<dbReference type="InterPro" id="IPR043128">
    <property type="entry name" value="Rev_trsase/Diguanyl_cyclase"/>
</dbReference>
<reference evidence="9 10" key="1">
    <citation type="submission" date="2021-12" db="EMBL/GenBank/DDBJ databases">
        <title>Genome sequence of Acetobacter sicerae DmPark20a_162.</title>
        <authorList>
            <person name="Chaston J.M."/>
        </authorList>
    </citation>
    <scope>NUCLEOTIDE SEQUENCE [LARGE SCALE GENOMIC DNA]</scope>
    <source>
        <strain evidence="9 10">DmPark20a_162</strain>
    </source>
</reference>
<dbReference type="SUPFAM" id="SSF100879">
    <property type="entry name" value="Lesion bypass DNA polymerase (Y-family), little finger domain"/>
    <property type="match status" value="1"/>
</dbReference>
<dbReference type="SUPFAM" id="SSF56672">
    <property type="entry name" value="DNA/RNA polymerases"/>
    <property type="match status" value="1"/>
</dbReference>
<dbReference type="PANTHER" id="PTHR11076">
    <property type="entry name" value="DNA REPAIR POLYMERASE UMUC / TRANSFERASE FAMILY MEMBER"/>
    <property type="match status" value="1"/>
</dbReference>
<evidence type="ECO:0000256" key="7">
    <source>
        <dbReference type="HAMAP-Rule" id="MF_01113"/>
    </source>
</evidence>
<comment type="cofactor">
    <cofactor evidence="7">
        <name>Mg(2+)</name>
        <dbReference type="ChEBI" id="CHEBI:18420"/>
    </cofactor>
    <text evidence="7">Binds 2 magnesium ions per subunit.</text>
</comment>
<keyword evidence="7" id="KW-0479">Metal-binding</keyword>
<feature type="binding site" evidence="7">
    <location>
        <position position="154"/>
    </location>
    <ligand>
        <name>Mg(2+)</name>
        <dbReference type="ChEBI" id="CHEBI:18420"/>
    </ligand>
</feature>
<dbReference type="Gene3D" id="3.30.1490.100">
    <property type="entry name" value="DNA polymerase, Y-family, little finger domain"/>
    <property type="match status" value="1"/>
</dbReference>
<keyword evidence="7" id="KW-0963">Cytoplasm</keyword>
<evidence type="ECO:0000256" key="6">
    <source>
        <dbReference type="ARBA" id="ARBA00049244"/>
    </source>
</evidence>
<dbReference type="Gene3D" id="1.10.150.20">
    <property type="entry name" value="5' to 3' exonuclease, C-terminal subdomain"/>
    <property type="match status" value="1"/>
</dbReference>
<comment type="subunit">
    <text evidence="2 7">Monomer.</text>
</comment>
<evidence type="ECO:0000313" key="9">
    <source>
        <dbReference type="EMBL" id="MCE0744774.1"/>
    </source>
</evidence>
<dbReference type="Gene3D" id="3.40.1170.60">
    <property type="match status" value="1"/>
</dbReference>
<dbReference type="InterPro" id="IPR050116">
    <property type="entry name" value="DNA_polymerase-Y"/>
</dbReference>
<sequence>MALGHRGNPLNAGKYPVLCRDCPNLFWPQGGAAVSRCPTCGSRRLVSHPELTRLSIAHVDCDAFFASVEKQRRPELKGKPLLVGGTGERGVVSTACYIARLTGARSAMPMRRARELCPDAVVLSPDISAYRVVAEHIRVMMRELTPLVEVKSIDEAVLDLSGTRELHGAPPCVVVARLALRVEKELGVTISIGLATNTLMAKLAAGIDKPRGYGVIGTEAREWLADKSVRLLPGIGKAQEESLQKLGLTRLGAVASLTTEEAFRRLGPRGPELVARARGESSRKVTPFHPVKSVSTEVTFTRDIRDTTLLERELWDLCEQLALRLKRKEVSTQGISLKLRTASFQTRSRAMKLHTPTVLPDRLFQAARTLLAAEVGDTAFRLIGLGSNGLAPLDDADPPDLADMQTQSRVAMQQAIDTLRSRFGKAAIQRGRALGDRSEQ</sequence>
<keyword evidence="7" id="KW-0227">DNA damage</keyword>
<feature type="domain" description="UmuC" evidence="8">
    <location>
        <begin position="56"/>
        <end position="236"/>
    </location>
</feature>
<comment type="catalytic activity">
    <reaction evidence="6 7">
        <text>DNA(n) + a 2'-deoxyribonucleoside 5'-triphosphate = DNA(n+1) + diphosphate</text>
        <dbReference type="Rhea" id="RHEA:22508"/>
        <dbReference type="Rhea" id="RHEA-COMP:17339"/>
        <dbReference type="Rhea" id="RHEA-COMP:17340"/>
        <dbReference type="ChEBI" id="CHEBI:33019"/>
        <dbReference type="ChEBI" id="CHEBI:61560"/>
        <dbReference type="ChEBI" id="CHEBI:173112"/>
        <dbReference type="EC" id="2.7.7.7"/>
    </reaction>
</comment>
<evidence type="ECO:0000256" key="3">
    <source>
        <dbReference type="ARBA" id="ARBA00022457"/>
    </source>
</evidence>
<name>A0ABS8VYF2_9PROT</name>
<comment type="caution">
    <text evidence="9">The sequence shown here is derived from an EMBL/GenBank/DDBJ whole genome shotgun (WGS) entry which is preliminary data.</text>
</comment>
<evidence type="ECO:0000256" key="4">
    <source>
        <dbReference type="ARBA" id="ARBA00022932"/>
    </source>
</evidence>
<dbReference type="Proteomes" id="UP001521074">
    <property type="component" value="Unassembled WGS sequence"/>
</dbReference>
<dbReference type="Gene3D" id="3.30.70.270">
    <property type="match status" value="1"/>
</dbReference>
<organism evidence="9 10">
    <name type="scientific">Acetobacter sicerae</name>
    <dbReference type="NCBI Taxonomy" id="85325"/>
    <lineage>
        <taxon>Bacteria</taxon>
        <taxon>Pseudomonadati</taxon>
        <taxon>Pseudomonadota</taxon>
        <taxon>Alphaproteobacteria</taxon>
        <taxon>Acetobacterales</taxon>
        <taxon>Acetobacteraceae</taxon>
        <taxon>Acetobacter</taxon>
    </lineage>
</organism>
<dbReference type="PROSITE" id="PS50173">
    <property type="entry name" value="UMUC"/>
    <property type="match status" value="1"/>
</dbReference>
<proteinExistence type="inferred from homology"/>
<evidence type="ECO:0000256" key="5">
    <source>
        <dbReference type="ARBA" id="ARBA00025589"/>
    </source>
</evidence>
<dbReference type="RefSeq" id="WP_232878554.1">
    <property type="nucleotide sequence ID" value="NZ_JAJSOJ010000045.1"/>
</dbReference>
<keyword evidence="3 7" id="KW-0515">Mutator protein</keyword>
<keyword evidence="7 9" id="KW-0548">Nucleotidyltransferase</keyword>
<dbReference type="InterPro" id="IPR036775">
    <property type="entry name" value="DNA_pol_Y-fam_lit_finger_sf"/>
</dbReference>
<evidence type="ECO:0000256" key="2">
    <source>
        <dbReference type="ARBA" id="ARBA00011245"/>
    </source>
</evidence>
<keyword evidence="4 7" id="KW-0239">DNA-directed DNA polymerase</keyword>
<dbReference type="HAMAP" id="MF_01113">
    <property type="entry name" value="DNApol_IV"/>
    <property type="match status" value="1"/>
</dbReference>
<dbReference type="InterPro" id="IPR043502">
    <property type="entry name" value="DNA/RNA_pol_sf"/>
</dbReference>
<dbReference type="NCBIfam" id="NF002751">
    <property type="entry name" value="PRK02794.1"/>
    <property type="match status" value="1"/>
</dbReference>
<keyword evidence="10" id="KW-1185">Reference proteome</keyword>
<keyword evidence="7" id="KW-0460">Magnesium</keyword>
<feature type="active site" evidence="7">
    <location>
        <position position="155"/>
    </location>
</feature>
<evidence type="ECO:0000259" key="8">
    <source>
        <dbReference type="PROSITE" id="PS50173"/>
    </source>
</evidence>
<comment type="function">
    <text evidence="5 7">Poorly processive, error-prone DNA polymerase involved in untargeted mutagenesis. Copies undamaged DNA at stalled replication forks, which arise in vivo from mismatched or misaligned primer ends. These misaligned primers can be extended by PolIV. Exhibits no 3'-5' exonuclease (proofreading) activity. May be involved in translesional synthesis, in conjunction with the beta clamp from PolIII.</text>
</comment>
<dbReference type="InterPro" id="IPR001126">
    <property type="entry name" value="UmuC"/>
</dbReference>
<dbReference type="InterPro" id="IPR022880">
    <property type="entry name" value="DNApol_IV"/>
</dbReference>
<keyword evidence="7" id="KW-0235">DNA replication</keyword>
<protein>
    <recommendedName>
        <fullName evidence="7">DNA polymerase IV</fullName>
        <shortName evidence="7">Pol IV</shortName>
        <ecNumber evidence="7">2.7.7.7</ecNumber>
    </recommendedName>
</protein>
<dbReference type="GO" id="GO:0003887">
    <property type="term" value="F:DNA-directed DNA polymerase activity"/>
    <property type="evidence" value="ECO:0007669"/>
    <property type="project" value="UniProtKB-EC"/>
</dbReference>
<dbReference type="EMBL" id="JAJSOJ010000045">
    <property type="protein sequence ID" value="MCE0744774.1"/>
    <property type="molecule type" value="Genomic_DNA"/>
</dbReference>
<dbReference type="NCBIfam" id="NF002677">
    <property type="entry name" value="PRK02406.1"/>
    <property type="match status" value="1"/>
</dbReference>
<dbReference type="PANTHER" id="PTHR11076:SF33">
    <property type="entry name" value="DNA POLYMERASE KAPPA"/>
    <property type="match status" value="1"/>
</dbReference>